<keyword evidence="1 7" id="KW-0444">Lipid biosynthesis</keyword>
<dbReference type="Gene3D" id="1.20.5.170">
    <property type="match status" value="1"/>
</dbReference>
<proteinExistence type="inferred from homology"/>
<dbReference type="InterPro" id="IPR011004">
    <property type="entry name" value="Trimer_LpxA-like_sf"/>
</dbReference>
<keyword evidence="2 7" id="KW-0441">Lipid A biosynthesis</keyword>
<accession>A0A009IJL6</accession>
<dbReference type="GO" id="GO:0016410">
    <property type="term" value="F:N-acyltransferase activity"/>
    <property type="evidence" value="ECO:0007669"/>
    <property type="project" value="InterPro"/>
</dbReference>
<keyword evidence="5 7" id="KW-0443">Lipid metabolism</keyword>
<dbReference type="SUPFAM" id="SSF51161">
    <property type="entry name" value="Trimeric LpxA-like enzymes"/>
    <property type="match status" value="1"/>
</dbReference>
<dbReference type="EC" id="2.3.1.191" evidence="7"/>
<dbReference type="Pfam" id="PF25087">
    <property type="entry name" value="GMPPB_C"/>
    <property type="match status" value="1"/>
</dbReference>
<dbReference type="GO" id="GO:0016020">
    <property type="term" value="C:membrane"/>
    <property type="evidence" value="ECO:0007669"/>
    <property type="project" value="GOC"/>
</dbReference>
<comment type="function">
    <text evidence="7">Catalyzes the N-acylation of UDP-3-O-acylglucosamine using 3-hydroxyacyl-ACP as the acyl donor. Is involved in the biosynthesis of lipid A, a phosphorylated glycolipid that anchors the lipopolysaccharide to the outer membrane of the cell.</text>
</comment>
<evidence type="ECO:0000256" key="4">
    <source>
        <dbReference type="ARBA" id="ARBA00022737"/>
    </source>
</evidence>
<dbReference type="PATRIC" id="fig|1310613.3.peg.3426"/>
<dbReference type="RefSeq" id="WP_032051692.1">
    <property type="nucleotide sequence ID" value="NZ_JEWH01000065.1"/>
</dbReference>
<feature type="active site" description="Proton acceptor" evidence="7">
    <location>
        <position position="242"/>
    </location>
</feature>
<reference evidence="10 11" key="1">
    <citation type="submission" date="2014-02" db="EMBL/GenBank/DDBJ databases">
        <title>Comparative genomics and transcriptomics to identify genetic mechanisms underlying the emergence of carbapenem resistant Acinetobacter baumannii (CRAb).</title>
        <authorList>
            <person name="Harris A.D."/>
            <person name="Johnson K.J."/>
            <person name="George J."/>
            <person name="Shefchek K."/>
            <person name="Daugherty S.C."/>
            <person name="Parankush S."/>
            <person name="Sadzewicz L."/>
            <person name="Tallon L."/>
            <person name="Sengamalay N."/>
            <person name="Hazen T.H."/>
            <person name="Rasko D.A."/>
        </authorList>
    </citation>
    <scope>NUCLEOTIDE SEQUENCE [LARGE SCALE GENOMIC DNA]</scope>
    <source>
        <strain evidence="10 11">1295743</strain>
    </source>
</reference>
<dbReference type="InterPro" id="IPR001451">
    <property type="entry name" value="Hexapep"/>
</dbReference>
<dbReference type="NCBIfam" id="NF002060">
    <property type="entry name" value="PRK00892.1"/>
    <property type="match status" value="1"/>
</dbReference>
<comment type="catalytic activity">
    <reaction evidence="7">
        <text>a UDP-3-O-[(3R)-3-hydroxyacyl]-alpha-D-glucosamine + a (3R)-hydroxyacyl-[ACP] = a UDP-2-N,3-O-bis[(3R)-3-hydroxyacyl]-alpha-D-glucosamine + holo-[ACP] + H(+)</text>
        <dbReference type="Rhea" id="RHEA:53836"/>
        <dbReference type="Rhea" id="RHEA-COMP:9685"/>
        <dbReference type="Rhea" id="RHEA-COMP:9945"/>
        <dbReference type="ChEBI" id="CHEBI:15378"/>
        <dbReference type="ChEBI" id="CHEBI:64479"/>
        <dbReference type="ChEBI" id="CHEBI:78827"/>
        <dbReference type="ChEBI" id="CHEBI:137740"/>
        <dbReference type="ChEBI" id="CHEBI:137748"/>
        <dbReference type="EC" id="2.3.1.191"/>
    </reaction>
</comment>
<keyword evidence="6 7" id="KW-0012">Acyltransferase</keyword>
<dbReference type="EMBL" id="JEWH01000065">
    <property type="protein sequence ID" value="EXB03978.1"/>
    <property type="molecule type" value="Genomic_DNA"/>
</dbReference>
<sequence>MKVQQYRLDELAHLVKGELIGEGSLQFSNLASLENAEVNHLTFVNGEKHLDQAKVSRAGAYIVTAALKEHLPEKYNFIIVDNPYLAFAILTHVFDKKISSTGIESTAQIHPSAVISKTAYIGHYVVIGENCVVGDNTVIQSHTKLDDNVEVGKDCFIDSHVTITGGSKLRDRVRIHSSTVIGGEGFGFAPYQGKWHRIAQLGSVLIGNDVRIGSNCSIDRGALDNTILEDGVIIDNLVQIAHNVHIGSNTAIAAKCGIAGSTKIGKNCILAGACGVAGHLSIADNVTLTGMSMVTKNISEAGTYSSGTGLFENNHWKKTIVRLRQLADVPLTQITKRLDHIQAQIESLESTFNLRK</sequence>
<dbReference type="PANTHER" id="PTHR43378">
    <property type="entry name" value="UDP-3-O-ACYLGLUCOSAMINE N-ACYLTRANSFERASE"/>
    <property type="match status" value="1"/>
</dbReference>
<comment type="caution">
    <text evidence="10">The sequence shown here is derived from an EMBL/GenBank/DDBJ whole genome shotgun (WGS) entry which is preliminary data.</text>
</comment>
<dbReference type="Pfam" id="PF04613">
    <property type="entry name" value="LpxD"/>
    <property type="match status" value="1"/>
</dbReference>
<dbReference type="InterPro" id="IPR020573">
    <property type="entry name" value="UDP_GlcNAc_AcTrfase_non-rep"/>
</dbReference>
<dbReference type="NCBIfam" id="TIGR01853">
    <property type="entry name" value="lipid_A_lpxD"/>
    <property type="match status" value="1"/>
</dbReference>
<dbReference type="Gene3D" id="3.40.1390.10">
    <property type="entry name" value="MurE/MurF, N-terminal domain"/>
    <property type="match status" value="1"/>
</dbReference>
<evidence type="ECO:0000256" key="2">
    <source>
        <dbReference type="ARBA" id="ARBA00022556"/>
    </source>
</evidence>
<dbReference type="UniPathway" id="UPA00973"/>
<evidence type="ECO:0000313" key="11">
    <source>
        <dbReference type="Proteomes" id="UP000020595"/>
    </source>
</evidence>
<dbReference type="Gene3D" id="2.160.10.10">
    <property type="entry name" value="Hexapeptide repeat proteins"/>
    <property type="match status" value="1"/>
</dbReference>
<protein>
    <recommendedName>
        <fullName evidence="7">UDP-3-O-acylglucosamine N-acyltransferase</fullName>
        <ecNumber evidence="7">2.3.1.191</ecNumber>
    </recommendedName>
</protein>
<organism evidence="10 11">
    <name type="scientific">Acinetobacter baumannii (strain 1295743)</name>
    <dbReference type="NCBI Taxonomy" id="1310613"/>
    <lineage>
        <taxon>Bacteria</taxon>
        <taxon>Pseudomonadati</taxon>
        <taxon>Pseudomonadota</taxon>
        <taxon>Gammaproteobacteria</taxon>
        <taxon>Moraxellales</taxon>
        <taxon>Moraxellaceae</taxon>
        <taxon>Acinetobacter</taxon>
        <taxon>Acinetobacter calcoaceticus/baumannii complex</taxon>
    </lineage>
</organism>
<evidence type="ECO:0000256" key="1">
    <source>
        <dbReference type="ARBA" id="ARBA00022516"/>
    </source>
</evidence>
<gene>
    <name evidence="7 10" type="primary">lpxD</name>
    <name evidence="10" type="ORF">J512_3572</name>
</gene>
<dbReference type="HAMAP" id="MF_00523">
    <property type="entry name" value="LpxD"/>
    <property type="match status" value="1"/>
</dbReference>
<evidence type="ECO:0000259" key="9">
    <source>
        <dbReference type="Pfam" id="PF25087"/>
    </source>
</evidence>
<dbReference type="Proteomes" id="UP000020595">
    <property type="component" value="Unassembled WGS sequence"/>
</dbReference>
<dbReference type="InterPro" id="IPR056729">
    <property type="entry name" value="GMPPB_C"/>
</dbReference>
<dbReference type="GO" id="GO:0009245">
    <property type="term" value="P:lipid A biosynthetic process"/>
    <property type="evidence" value="ECO:0007669"/>
    <property type="project" value="UniProtKB-UniRule"/>
</dbReference>
<evidence type="ECO:0000256" key="6">
    <source>
        <dbReference type="ARBA" id="ARBA00023315"/>
    </source>
</evidence>
<evidence type="ECO:0000256" key="5">
    <source>
        <dbReference type="ARBA" id="ARBA00023098"/>
    </source>
</evidence>
<evidence type="ECO:0000256" key="3">
    <source>
        <dbReference type="ARBA" id="ARBA00022679"/>
    </source>
</evidence>
<comment type="pathway">
    <text evidence="7">Bacterial outer membrane biogenesis; LPS lipid A biosynthesis.</text>
</comment>
<feature type="domain" description="UDP-3-O-[3-hydroxymyristoyl] glucosamine N-acyltransferase non-repeat region" evidence="8">
    <location>
        <begin position="27"/>
        <end position="92"/>
    </location>
</feature>
<name>A0A009IJL6_ACIB9</name>
<evidence type="ECO:0000313" key="10">
    <source>
        <dbReference type="EMBL" id="EXB03978.1"/>
    </source>
</evidence>
<keyword evidence="3 7" id="KW-0808">Transferase</keyword>
<evidence type="ECO:0000256" key="7">
    <source>
        <dbReference type="HAMAP-Rule" id="MF_00523"/>
    </source>
</evidence>
<dbReference type="CDD" id="cd03352">
    <property type="entry name" value="LbH_LpxD"/>
    <property type="match status" value="1"/>
</dbReference>
<dbReference type="PANTHER" id="PTHR43378:SF2">
    <property type="entry name" value="UDP-3-O-ACYLGLUCOSAMINE N-ACYLTRANSFERASE 1, MITOCHONDRIAL-RELATED"/>
    <property type="match status" value="1"/>
</dbReference>
<dbReference type="AlphaFoldDB" id="A0A009IJL6"/>
<dbReference type="InterPro" id="IPR007691">
    <property type="entry name" value="LpxD"/>
</dbReference>
<keyword evidence="4 7" id="KW-0677">Repeat</keyword>
<comment type="subunit">
    <text evidence="7">Homotrimer.</text>
</comment>
<evidence type="ECO:0000259" key="8">
    <source>
        <dbReference type="Pfam" id="PF04613"/>
    </source>
</evidence>
<dbReference type="Pfam" id="PF00132">
    <property type="entry name" value="Hexapep"/>
    <property type="match status" value="1"/>
</dbReference>
<dbReference type="GO" id="GO:0103118">
    <property type="term" value="F:UDP-3-O-[(3R)-3-hydroxyacyl]-glucosamine N-acyltransferase activity"/>
    <property type="evidence" value="ECO:0007669"/>
    <property type="project" value="UniProtKB-EC"/>
</dbReference>
<feature type="domain" description="Mannose-1-phosphate guanyltransferase C-terminal" evidence="9">
    <location>
        <begin position="106"/>
        <end position="183"/>
    </location>
</feature>
<comment type="similarity">
    <text evidence="7">Belongs to the transferase hexapeptide repeat family. LpxD subfamily.</text>
</comment>